<dbReference type="InterPro" id="IPR039426">
    <property type="entry name" value="TonB-dep_rcpt-like"/>
</dbReference>
<dbReference type="PROSITE" id="PS52016">
    <property type="entry name" value="TONB_DEPENDENT_REC_3"/>
    <property type="match status" value="1"/>
</dbReference>
<dbReference type="OrthoDB" id="7614575at2"/>
<evidence type="ECO:0000256" key="11">
    <source>
        <dbReference type="RuleBase" id="RU003357"/>
    </source>
</evidence>
<comment type="similarity">
    <text evidence="9 11">Belongs to the TonB-dependent receptor family.</text>
</comment>
<evidence type="ECO:0000256" key="2">
    <source>
        <dbReference type="ARBA" id="ARBA00022448"/>
    </source>
</evidence>
<dbReference type="PROSITE" id="PS00430">
    <property type="entry name" value="TONB_DEPENDENT_REC_1"/>
    <property type="match status" value="1"/>
</dbReference>
<evidence type="ECO:0000256" key="12">
    <source>
        <dbReference type="SAM" id="SignalP"/>
    </source>
</evidence>
<feature type="signal peptide" evidence="12">
    <location>
        <begin position="1"/>
        <end position="27"/>
    </location>
</feature>
<evidence type="ECO:0000256" key="8">
    <source>
        <dbReference type="ARBA" id="ARBA00023237"/>
    </source>
</evidence>
<protein>
    <submittedName>
        <fullName evidence="15">TonB-dependent receptor</fullName>
    </submittedName>
</protein>
<evidence type="ECO:0000256" key="6">
    <source>
        <dbReference type="ARBA" id="ARBA00023077"/>
    </source>
</evidence>
<dbReference type="PANTHER" id="PTHR47234:SF2">
    <property type="entry name" value="TONB-DEPENDENT RECEPTOR"/>
    <property type="match status" value="1"/>
</dbReference>
<evidence type="ECO:0000256" key="10">
    <source>
        <dbReference type="PROSITE-ProRule" id="PRU10143"/>
    </source>
</evidence>
<evidence type="ECO:0000256" key="4">
    <source>
        <dbReference type="ARBA" id="ARBA00022692"/>
    </source>
</evidence>
<evidence type="ECO:0000259" key="14">
    <source>
        <dbReference type="Pfam" id="PF07715"/>
    </source>
</evidence>
<dbReference type="GO" id="GO:0009279">
    <property type="term" value="C:cell outer membrane"/>
    <property type="evidence" value="ECO:0007669"/>
    <property type="project" value="UniProtKB-SubCell"/>
</dbReference>
<evidence type="ECO:0000256" key="9">
    <source>
        <dbReference type="PROSITE-ProRule" id="PRU01360"/>
    </source>
</evidence>
<evidence type="ECO:0000259" key="13">
    <source>
        <dbReference type="Pfam" id="PF00593"/>
    </source>
</evidence>
<dbReference type="EMBL" id="WTYV01000003">
    <property type="protein sequence ID" value="MXO72062.1"/>
    <property type="molecule type" value="Genomic_DNA"/>
</dbReference>
<dbReference type="InterPro" id="IPR012910">
    <property type="entry name" value="Plug_dom"/>
</dbReference>
<keyword evidence="2 9" id="KW-0813">Transport</keyword>
<comment type="caution">
    <text evidence="15">The sequence shown here is derived from an EMBL/GenBank/DDBJ whole genome shotgun (WGS) entry which is preliminary data.</text>
</comment>
<evidence type="ECO:0000256" key="5">
    <source>
        <dbReference type="ARBA" id="ARBA00022729"/>
    </source>
</evidence>
<name>A0A844YXZ5_9SPHN</name>
<organism evidence="15 16">
    <name type="scientific">Alteraurantiacibacter buctensis</name>
    <dbReference type="NCBI Taxonomy" id="1503981"/>
    <lineage>
        <taxon>Bacteria</taxon>
        <taxon>Pseudomonadati</taxon>
        <taxon>Pseudomonadota</taxon>
        <taxon>Alphaproteobacteria</taxon>
        <taxon>Sphingomonadales</taxon>
        <taxon>Erythrobacteraceae</taxon>
        <taxon>Alteraurantiacibacter</taxon>
    </lineage>
</organism>
<dbReference type="Gene3D" id="2.40.170.20">
    <property type="entry name" value="TonB-dependent receptor, beta-barrel domain"/>
    <property type="match status" value="1"/>
</dbReference>
<keyword evidence="6 10" id="KW-0798">TonB box</keyword>
<dbReference type="InterPro" id="IPR036942">
    <property type="entry name" value="Beta-barrel_TonB_sf"/>
</dbReference>
<dbReference type="Pfam" id="PF00593">
    <property type="entry name" value="TonB_dep_Rec_b-barrel"/>
    <property type="match status" value="1"/>
</dbReference>
<dbReference type="Pfam" id="PF07715">
    <property type="entry name" value="Plug"/>
    <property type="match status" value="1"/>
</dbReference>
<feature type="domain" description="TonB-dependent receptor plug" evidence="14">
    <location>
        <begin position="45"/>
        <end position="162"/>
    </location>
</feature>
<proteinExistence type="inferred from homology"/>
<dbReference type="PANTHER" id="PTHR47234">
    <property type="match status" value="1"/>
</dbReference>
<feature type="domain" description="TonB-dependent receptor-like beta-barrel" evidence="13">
    <location>
        <begin position="381"/>
        <end position="965"/>
    </location>
</feature>
<gene>
    <name evidence="15" type="ORF">GRI99_10485</name>
</gene>
<keyword evidence="4 9" id="KW-0812">Transmembrane</keyword>
<dbReference type="SUPFAM" id="SSF56935">
    <property type="entry name" value="Porins"/>
    <property type="match status" value="1"/>
</dbReference>
<keyword evidence="5 12" id="KW-0732">Signal</keyword>
<evidence type="ECO:0000313" key="15">
    <source>
        <dbReference type="EMBL" id="MXO72062.1"/>
    </source>
</evidence>
<keyword evidence="3 9" id="KW-1134">Transmembrane beta strand</keyword>
<evidence type="ECO:0000256" key="7">
    <source>
        <dbReference type="ARBA" id="ARBA00023136"/>
    </source>
</evidence>
<evidence type="ECO:0000256" key="1">
    <source>
        <dbReference type="ARBA" id="ARBA00004571"/>
    </source>
</evidence>
<dbReference type="RefSeq" id="WP_160771981.1">
    <property type="nucleotide sequence ID" value="NZ_WTYV01000003.1"/>
</dbReference>
<keyword evidence="16" id="KW-1185">Reference proteome</keyword>
<dbReference type="InterPro" id="IPR010916">
    <property type="entry name" value="TonB_box_CS"/>
</dbReference>
<dbReference type="AlphaFoldDB" id="A0A844YXZ5"/>
<evidence type="ECO:0000313" key="16">
    <source>
        <dbReference type="Proteomes" id="UP000466966"/>
    </source>
</evidence>
<comment type="subcellular location">
    <subcellularLocation>
        <location evidence="1 9">Cell outer membrane</location>
        <topology evidence="1 9">Multi-pass membrane protein</topology>
    </subcellularLocation>
</comment>
<accession>A0A844YXZ5</accession>
<reference evidence="15 16" key="1">
    <citation type="submission" date="2019-12" db="EMBL/GenBank/DDBJ databases">
        <title>Genomic-based taxomic classification of the family Erythrobacteraceae.</title>
        <authorList>
            <person name="Xu L."/>
        </authorList>
    </citation>
    <scope>NUCLEOTIDE SEQUENCE [LARGE SCALE GENOMIC DNA]</scope>
    <source>
        <strain evidence="15 16">M0322</strain>
    </source>
</reference>
<keyword evidence="15" id="KW-0675">Receptor</keyword>
<keyword evidence="7 9" id="KW-0472">Membrane</keyword>
<feature type="chain" id="PRO_5032471853" evidence="12">
    <location>
        <begin position="28"/>
        <end position="999"/>
    </location>
</feature>
<dbReference type="InterPro" id="IPR000531">
    <property type="entry name" value="Beta-barrel_TonB"/>
</dbReference>
<feature type="short sequence motif" description="TonB box" evidence="10">
    <location>
        <begin position="32"/>
        <end position="38"/>
    </location>
</feature>
<sequence length="999" mass="104270">MTAAARRRVSRLALFGMASALAFPAFAQDGDTIVVTGSLIRGSAEDGAAPVDVLGGEELAAQGSPTLMDLSRSLPVSSGVIGDASQFDPRSQFNQGVASINLRGLGPQRTLVLLNGHRVVSTGAGNLPVVDVNLIPQAALDRVEILKDGASATYGSDAIGGVVNFITRTDQDGFLVGGDYRWIDGSNGDWSASASYGRDYGMVRVFLAGGYQRRSELRITHRDFTWRDFDENPQGGFSGGGNPGNFDFNGSAGGTAFTADLGCEGLGGFRSLPGSTADLCNTSYLGFTNLVEPEERWQALGELEFTLADGARLRVGGLYSHTDTVLNTSPSFLPTIAPSAHAAFGGTGLFVIPAYAPALADYCARFGAAAGCSLGANGQPDQPALAFPVRFRPFLLGGNPLFANDRGTAELDYRASLYQLNANLSADLTDDLALDLGATFSRNARYFEVGDSLVDLLQNALAGFGGANCAYATPQSRAGLSAQQLAAVAGTNGCSYFNPFSTGVAMNTVMGTANPNYAGNGAFAGQSTAPGRGLVNDLATIGNFYRVSARTANTTQLVFDAVLSGNTGIDLGGGPVRFAIGAQTRHNRYARTFGGVGNLDAFPCPGSALDPAATCATQTGALGFIGAGRNYAVADDVAALFTEWQVPLVDTLDLQLSARFEDFSGNGGSSFDPQARLRWQAADWLVLRGGAGQTFRGAPRNQTSADLVSLTFIGGAFRAVDLLANPGLAPEKATTWNAGAVIERGGFHFSVDWWRYDFSGAIENEPVGGMVAAMFGASGTANCGNPAYAALQARFTFSGGVCAVGNVQRMATYAFNSADVTTSGLDLSGSYDHDLGPAQVQVGAAGSYVFTYRIGDQVVAGVPVQGAFNAVGLLNFQTTAYPLPRWKGQAWAGARLGDHWLRLQVNHIAGYEDQRGAAVFGPNPGTLAGASVTGGKRITAFTTLDAVWRWALPTDTTLSVTLANLLDADAPFARLDQNFDPFTHSTLGFTAKMGIAQAF</sequence>
<dbReference type="Proteomes" id="UP000466966">
    <property type="component" value="Unassembled WGS sequence"/>
</dbReference>
<keyword evidence="8 9" id="KW-0998">Cell outer membrane</keyword>
<evidence type="ECO:0000256" key="3">
    <source>
        <dbReference type="ARBA" id="ARBA00022452"/>
    </source>
</evidence>
<dbReference type="Gene3D" id="2.170.130.10">
    <property type="entry name" value="TonB-dependent receptor, plug domain"/>
    <property type="match status" value="1"/>
</dbReference>
<dbReference type="InterPro" id="IPR037066">
    <property type="entry name" value="Plug_dom_sf"/>
</dbReference>